<reference evidence="6 7" key="2">
    <citation type="journal article" date="2012" name="Stand. Genomic Sci.">
        <title>Complete genome sequence of the thermophilic sulfate-reducing ocean bacterium Thermodesulfatator indicus type strain (CIR29812(T)).</title>
        <authorList>
            <person name="Anderson I."/>
            <person name="Saunders E."/>
            <person name="Lapidus A."/>
            <person name="Nolan M."/>
            <person name="Lucas S."/>
            <person name="Tice H."/>
            <person name="Del Rio T.G."/>
            <person name="Cheng J.F."/>
            <person name="Han C."/>
            <person name="Tapia R."/>
            <person name="Goodwin L.A."/>
            <person name="Pitluck S."/>
            <person name="Liolios K."/>
            <person name="Mavromatis K."/>
            <person name="Pagani I."/>
            <person name="Ivanova N."/>
            <person name="Mikhailova N."/>
            <person name="Pati A."/>
            <person name="Chen A."/>
            <person name="Palaniappan K."/>
            <person name="Land M."/>
            <person name="Hauser L."/>
            <person name="Jeffries C.D."/>
            <person name="Chang Y.J."/>
            <person name="Brambilla E.M."/>
            <person name="Rohde M."/>
            <person name="Spring S."/>
            <person name="Goker M."/>
            <person name="Detter J.C."/>
            <person name="Woyke T."/>
            <person name="Bristow J."/>
            <person name="Eisen J.A."/>
            <person name="Markowitz V."/>
            <person name="Hugenholtz P."/>
            <person name="Kyrpides N.C."/>
            <person name="Klenk H.P."/>
        </authorList>
    </citation>
    <scope>NUCLEOTIDE SEQUENCE [LARGE SCALE GENOMIC DNA]</scope>
    <source>
        <strain evidence="7">DSM 15286 / JCM 11887 / CIR29812</strain>
    </source>
</reference>
<proteinExistence type="inferred from homology"/>
<dbReference type="Pfam" id="PF02646">
    <property type="entry name" value="RmuC"/>
    <property type="match status" value="1"/>
</dbReference>
<protein>
    <recommendedName>
        <fullName evidence="8">RmuC-domain protein</fullName>
    </recommendedName>
</protein>
<organism evidence="6 7">
    <name type="scientific">Thermodesulfatator indicus (strain DSM 15286 / JCM 11887 / CIR29812)</name>
    <dbReference type="NCBI Taxonomy" id="667014"/>
    <lineage>
        <taxon>Bacteria</taxon>
        <taxon>Pseudomonadati</taxon>
        <taxon>Thermodesulfobacteriota</taxon>
        <taxon>Thermodesulfobacteria</taxon>
        <taxon>Thermodesulfobacteriales</taxon>
        <taxon>Thermodesulfatatoraceae</taxon>
        <taxon>Thermodesulfatator</taxon>
    </lineage>
</organism>
<comment type="similarity">
    <text evidence="2">Belongs to the RmuC family.</text>
</comment>
<evidence type="ECO:0000256" key="1">
    <source>
        <dbReference type="ARBA" id="ARBA00003416"/>
    </source>
</evidence>
<evidence type="ECO:0008006" key="8">
    <source>
        <dbReference type="Google" id="ProtNLM"/>
    </source>
</evidence>
<reference evidence="7" key="1">
    <citation type="submission" date="2011-04" db="EMBL/GenBank/DDBJ databases">
        <title>The complete genome of Thermodesulfatator indicus DSM 15286.</title>
        <authorList>
            <person name="Lucas S."/>
            <person name="Copeland A."/>
            <person name="Lapidus A."/>
            <person name="Bruce D."/>
            <person name="Goodwin L."/>
            <person name="Pitluck S."/>
            <person name="Peters L."/>
            <person name="Kyrpides N."/>
            <person name="Mavromatis K."/>
            <person name="Pagani I."/>
            <person name="Ivanova N."/>
            <person name="Saunders L."/>
            <person name="Detter J.C."/>
            <person name="Tapia R."/>
            <person name="Han C."/>
            <person name="Land M."/>
            <person name="Hauser L."/>
            <person name="Markowitz V."/>
            <person name="Cheng J.-F."/>
            <person name="Hugenholtz P."/>
            <person name="Woyke T."/>
            <person name="Wu D."/>
            <person name="Spring S."/>
            <person name="Schroeder M."/>
            <person name="Brambilla E."/>
            <person name="Klenk H.-P."/>
            <person name="Eisen J.A."/>
        </authorList>
    </citation>
    <scope>NUCLEOTIDE SEQUENCE [LARGE SCALE GENOMIC DNA]</scope>
    <source>
        <strain evidence="7">DSM 15286 / JCM 11887 / CIR29812</strain>
    </source>
</reference>
<gene>
    <name evidence="6" type="ordered locus">Thein_1916</name>
</gene>
<dbReference type="OrthoDB" id="370725at2"/>
<evidence type="ECO:0000256" key="5">
    <source>
        <dbReference type="SAM" id="Coils"/>
    </source>
</evidence>
<dbReference type="EMBL" id="CP002683">
    <property type="protein sequence ID" value="AEH45771.1"/>
    <property type="molecule type" value="Genomic_DNA"/>
</dbReference>
<dbReference type="PANTHER" id="PTHR30563:SF0">
    <property type="entry name" value="DNA RECOMBINATION PROTEIN RMUC"/>
    <property type="match status" value="1"/>
</dbReference>
<evidence type="ECO:0000256" key="2">
    <source>
        <dbReference type="ARBA" id="ARBA00009840"/>
    </source>
</evidence>
<dbReference type="InParanoid" id="F8ACD3"/>
<evidence type="ECO:0000313" key="6">
    <source>
        <dbReference type="EMBL" id="AEH45771.1"/>
    </source>
</evidence>
<keyword evidence="7" id="KW-1185">Reference proteome</keyword>
<dbReference type="PATRIC" id="fig|667014.3.peg.1971"/>
<dbReference type="eggNOG" id="COG1322">
    <property type="taxonomic scope" value="Bacteria"/>
</dbReference>
<dbReference type="KEGG" id="tid:Thein_1916"/>
<keyword evidence="3 5" id="KW-0175">Coiled coil</keyword>
<accession>F8ACD3</accession>
<evidence type="ECO:0000256" key="4">
    <source>
        <dbReference type="ARBA" id="ARBA00023172"/>
    </source>
</evidence>
<comment type="function">
    <text evidence="1">Involved in DNA recombination.</text>
</comment>
<dbReference type="PaxDb" id="667014-Thein_1916"/>
<dbReference type="RefSeq" id="WP_013908510.1">
    <property type="nucleotide sequence ID" value="NC_015681.1"/>
</dbReference>
<dbReference type="InterPro" id="IPR003798">
    <property type="entry name" value="DNA_recombination_RmuC"/>
</dbReference>
<dbReference type="HOGENOM" id="CLU_024057_1_1_0"/>
<dbReference type="AlphaFoldDB" id="F8ACD3"/>
<evidence type="ECO:0000313" key="7">
    <source>
        <dbReference type="Proteomes" id="UP000006793"/>
    </source>
</evidence>
<keyword evidence="4" id="KW-0233">DNA recombination</keyword>
<sequence length="369" mass="42399">MWEIVLGFGGFTVGFGLAWIIRQREVGLLKDQVQYLKGEKEKLSQEIAKHISQNLEALSGQIIERNTQVLSHLTREIFEAREKHFEKLTIPLSESLKNLEKQIKLLETERAKAYGQLEERLKTLVEEHLPRLEKETSLLKSIFQNPQQRGHWGEIQLKRLVEVAGLLEHCDFSPQVTTSKGLRPDLVVHLPGERVLAVDAKAPVLNQGKNVAKAIKEHIKSLSQKAYWEALRKELKRTPDFVILFLPAESLLSAAFREDPNIFEFAAERKVILATPFSLLAMLKAVAVSWQETALIENAQELIQTSREMYNRLENVSKHLEDLGKALERTTRQYEQLVGSFERRLLPFAQKFQELGAASQNKKLFFFRK</sequence>
<dbReference type="GO" id="GO:0006310">
    <property type="term" value="P:DNA recombination"/>
    <property type="evidence" value="ECO:0007669"/>
    <property type="project" value="UniProtKB-KW"/>
</dbReference>
<evidence type="ECO:0000256" key="3">
    <source>
        <dbReference type="ARBA" id="ARBA00023054"/>
    </source>
</evidence>
<dbReference type="Proteomes" id="UP000006793">
    <property type="component" value="Chromosome"/>
</dbReference>
<dbReference type="PANTHER" id="PTHR30563">
    <property type="entry name" value="DNA RECOMBINATION PROTEIN RMUC"/>
    <property type="match status" value="1"/>
</dbReference>
<name>F8ACD3_THEID</name>
<feature type="coiled-coil region" evidence="5">
    <location>
        <begin position="296"/>
        <end position="333"/>
    </location>
</feature>